<keyword evidence="1" id="KW-0812">Transmembrane</keyword>
<keyword evidence="1" id="KW-0472">Membrane</keyword>
<feature type="transmembrane region" description="Helical" evidence="1">
    <location>
        <begin position="164"/>
        <end position="181"/>
    </location>
</feature>
<evidence type="ECO:0000313" key="3">
    <source>
        <dbReference type="Proteomes" id="UP000831782"/>
    </source>
</evidence>
<proteinExistence type="predicted"/>
<sequence>MLVGTTALLGEGWDAPSVNTLILASYVGSFMLTNQMRGRAIRAERGNADKVANVWHLVCVDPHMYGGGYDYQSLSRRFQSLNGVDAELAIIQTGMKRLRIAKPPFNKQGINETNRIMSTRAKDRIRLFERWQEAVQKGEKKREEVEISANQLPRIFEYRNTMKSLFIMTITTILSILYSIGENSYHLHSWKELMVALIMGLLIGIVLSSPYWWRALRILLFNSTLEARMKHVAETLYQTLNEIGIIHTPMKQNKIIIHKEDSGGLSGYLEHSTTQEQKLFIEALAQLLDPIENPRYILHRQSGKCLWIRHDYHAIPDGIGRKKEHVEVFLRNWKKN</sequence>
<dbReference type="CDD" id="cd18785">
    <property type="entry name" value="SF2_C"/>
    <property type="match status" value="1"/>
</dbReference>
<evidence type="ECO:0000256" key="1">
    <source>
        <dbReference type="SAM" id="Phobius"/>
    </source>
</evidence>
<dbReference type="EMBL" id="CP095072">
    <property type="protein sequence ID" value="UOQ48692.1"/>
    <property type="molecule type" value="Genomic_DNA"/>
</dbReference>
<name>A0ABY4EXW0_9BACI</name>
<dbReference type="InterPro" id="IPR027417">
    <property type="entry name" value="P-loop_NTPase"/>
</dbReference>
<protein>
    <recommendedName>
        <fullName evidence="4">Helicase conserved C-terminal domain-containing protein</fullName>
    </recommendedName>
</protein>
<keyword evidence="1" id="KW-1133">Transmembrane helix</keyword>
<evidence type="ECO:0000313" key="2">
    <source>
        <dbReference type="EMBL" id="UOQ48692.1"/>
    </source>
</evidence>
<keyword evidence="3" id="KW-1185">Reference proteome</keyword>
<accession>A0ABY4EXW0</accession>
<dbReference type="Gene3D" id="3.40.50.300">
    <property type="entry name" value="P-loop containing nucleotide triphosphate hydrolases"/>
    <property type="match status" value="1"/>
</dbReference>
<gene>
    <name evidence="2" type="ORF">MUN88_00570</name>
</gene>
<feature type="transmembrane region" description="Helical" evidence="1">
    <location>
        <begin position="193"/>
        <end position="213"/>
    </location>
</feature>
<dbReference type="Proteomes" id="UP000831782">
    <property type="component" value="Chromosome"/>
</dbReference>
<evidence type="ECO:0008006" key="4">
    <source>
        <dbReference type="Google" id="ProtNLM"/>
    </source>
</evidence>
<reference evidence="2 3" key="1">
    <citation type="submission" date="2022-04" db="EMBL/GenBank/DDBJ databases">
        <title>Gracilibacillus sp. isolated from saltern.</title>
        <authorList>
            <person name="Won M."/>
            <person name="Lee C.-M."/>
            <person name="Woen H.-Y."/>
            <person name="Kwon S.-W."/>
        </authorList>
    </citation>
    <scope>NUCLEOTIDE SEQUENCE [LARGE SCALE GENOMIC DNA]</scope>
    <source>
        <strain evidence="2 3">SSWR10-1</strain>
    </source>
</reference>
<dbReference type="SUPFAM" id="SSF52540">
    <property type="entry name" value="P-loop containing nucleoside triphosphate hydrolases"/>
    <property type="match status" value="1"/>
</dbReference>
<organism evidence="2 3">
    <name type="scientific">Gracilibacillus caseinilyticus</name>
    <dbReference type="NCBI Taxonomy" id="2932256"/>
    <lineage>
        <taxon>Bacteria</taxon>
        <taxon>Bacillati</taxon>
        <taxon>Bacillota</taxon>
        <taxon>Bacilli</taxon>
        <taxon>Bacillales</taxon>
        <taxon>Bacillaceae</taxon>
        <taxon>Gracilibacillus</taxon>
    </lineage>
</organism>
<feature type="transmembrane region" description="Helical" evidence="1">
    <location>
        <begin position="15"/>
        <end position="32"/>
    </location>
</feature>
<dbReference type="RefSeq" id="WP_244719606.1">
    <property type="nucleotide sequence ID" value="NZ_CP095072.1"/>
</dbReference>